<name>A0A1X6YMC6_9RHOB</name>
<evidence type="ECO:0000313" key="2">
    <source>
        <dbReference type="Proteomes" id="UP000193778"/>
    </source>
</evidence>
<dbReference type="EMBL" id="FWFP01000002">
    <property type="protein sequence ID" value="SLN25535.1"/>
    <property type="molecule type" value="Genomic_DNA"/>
</dbReference>
<protein>
    <submittedName>
        <fullName evidence="1">Uncharacterized protein</fullName>
    </submittedName>
</protein>
<sequence>MDCGRGEHLCLLAYPKVQALTPWSRSYPLVKEKLVN</sequence>
<dbReference type="AlphaFoldDB" id="A0A1X6YMC6"/>
<reference evidence="2" key="1">
    <citation type="submission" date="2017-03" db="EMBL/GenBank/DDBJ databases">
        <authorList>
            <person name="Rodrigo-Torres L."/>
            <person name="Arahal R.D."/>
            <person name="Lucena T."/>
        </authorList>
    </citation>
    <scope>NUCLEOTIDE SEQUENCE [LARGE SCALE GENOMIC DNA]</scope>
    <source>
        <strain evidence="2">CECT 8411</strain>
    </source>
</reference>
<keyword evidence="2" id="KW-1185">Reference proteome</keyword>
<proteinExistence type="predicted"/>
<gene>
    <name evidence="1" type="ORF">RUM8411_01036</name>
</gene>
<evidence type="ECO:0000313" key="1">
    <source>
        <dbReference type="EMBL" id="SLN25535.1"/>
    </source>
</evidence>
<accession>A0A1X6YMC6</accession>
<organism evidence="1 2">
    <name type="scientific">Ruegeria meonggei</name>
    <dbReference type="NCBI Taxonomy" id="1446476"/>
    <lineage>
        <taxon>Bacteria</taxon>
        <taxon>Pseudomonadati</taxon>
        <taxon>Pseudomonadota</taxon>
        <taxon>Alphaproteobacteria</taxon>
        <taxon>Rhodobacterales</taxon>
        <taxon>Roseobacteraceae</taxon>
        <taxon>Ruegeria</taxon>
    </lineage>
</organism>
<dbReference type="Proteomes" id="UP000193778">
    <property type="component" value="Unassembled WGS sequence"/>
</dbReference>